<gene>
    <name evidence="2" type="ORF">FFLO_01392</name>
</gene>
<protein>
    <recommendedName>
        <fullName evidence="4">Phospholipase/carboxylesterase/thioesterase domain-containing protein</fullName>
    </recommendedName>
</protein>
<proteinExistence type="predicted"/>
<feature type="compositionally biased region" description="Low complexity" evidence="1">
    <location>
        <begin position="197"/>
        <end position="220"/>
    </location>
</feature>
<sequence>MQPPTLNLKPVDRTSFSSKRPARRPVPDARQVDPVNNVRPTWEYMASKDGRDRNLIIMLHGVGDTERPFFQLAQKWQLPGTCILSLRGFFQVPLMDFPSYSYLPISMTHYLSPDPPPIPTKDQLKALQEVTLPLLKNILRYLVRDPSEGEKKKETVIGKDNTPMGCGCGWDPEEIHLFGWGEGGTIGLELGRSVALSSSSPSASASPSPSTSSTTKNQDGNGNGNGQEKEDKDRDSKRINRLGSVISISGDLYSTPSVGAKDLGGETPVLYFHRPRPSSNSAPSDSPSWLKRTFAHPQTISAKFSPVAAQQDEKGRDIRMPEGREEWEGVMRFWSEVLVRPGMEETSSSMAGEVYEVVR</sequence>
<organism evidence="2 3">
    <name type="scientific">Filobasidium floriforme</name>
    <dbReference type="NCBI Taxonomy" id="5210"/>
    <lineage>
        <taxon>Eukaryota</taxon>
        <taxon>Fungi</taxon>
        <taxon>Dikarya</taxon>
        <taxon>Basidiomycota</taxon>
        <taxon>Agaricomycotina</taxon>
        <taxon>Tremellomycetes</taxon>
        <taxon>Filobasidiales</taxon>
        <taxon>Filobasidiaceae</taxon>
        <taxon>Filobasidium</taxon>
    </lineage>
</organism>
<evidence type="ECO:0000256" key="1">
    <source>
        <dbReference type="SAM" id="MobiDB-lite"/>
    </source>
</evidence>
<accession>A0A8K0NUY9</accession>
<dbReference type="AlphaFoldDB" id="A0A8K0NUY9"/>
<dbReference type="SUPFAM" id="SSF53474">
    <property type="entry name" value="alpha/beta-Hydrolases"/>
    <property type="match status" value="1"/>
</dbReference>
<comment type="caution">
    <text evidence="2">The sequence shown here is derived from an EMBL/GenBank/DDBJ whole genome shotgun (WGS) entry which is preliminary data.</text>
</comment>
<dbReference type="Gene3D" id="3.40.50.1820">
    <property type="entry name" value="alpha/beta hydrolase"/>
    <property type="match status" value="1"/>
</dbReference>
<feature type="region of interest" description="Disordered" evidence="1">
    <location>
        <begin position="1"/>
        <end position="33"/>
    </location>
</feature>
<feature type="region of interest" description="Disordered" evidence="1">
    <location>
        <begin position="197"/>
        <end position="237"/>
    </location>
</feature>
<evidence type="ECO:0008006" key="4">
    <source>
        <dbReference type="Google" id="ProtNLM"/>
    </source>
</evidence>
<feature type="compositionally biased region" description="Basic and acidic residues" evidence="1">
    <location>
        <begin position="227"/>
        <end position="237"/>
    </location>
</feature>
<reference evidence="2" key="1">
    <citation type="submission" date="2020-04" db="EMBL/GenBank/DDBJ databases">
        <title>Analysis of mating type loci in Filobasidium floriforme.</title>
        <authorList>
            <person name="Nowrousian M."/>
        </authorList>
    </citation>
    <scope>NUCLEOTIDE SEQUENCE</scope>
    <source>
        <strain evidence="2">CBS 6242</strain>
    </source>
</reference>
<evidence type="ECO:0000313" key="3">
    <source>
        <dbReference type="Proteomes" id="UP000812966"/>
    </source>
</evidence>
<dbReference type="InterPro" id="IPR029058">
    <property type="entry name" value="AB_hydrolase_fold"/>
</dbReference>
<name>A0A8K0NUY9_9TREE</name>
<keyword evidence="3" id="KW-1185">Reference proteome</keyword>
<dbReference type="EMBL" id="JABELV010000019">
    <property type="protein sequence ID" value="KAG7566891.1"/>
    <property type="molecule type" value="Genomic_DNA"/>
</dbReference>
<dbReference type="Proteomes" id="UP000812966">
    <property type="component" value="Unassembled WGS sequence"/>
</dbReference>
<evidence type="ECO:0000313" key="2">
    <source>
        <dbReference type="EMBL" id="KAG7566891.1"/>
    </source>
</evidence>